<keyword evidence="10 17" id="KW-1133">Transmembrane helix</keyword>
<evidence type="ECO:0000256" key="17">
    <source>
        <dbReference type="RuleBase" id="RU004419"/>
    </source>
</evidence>
<keyword evidence="14 17" id="KW-0472">Membrane</keyword>
<evidence type="ECO:0000256" key="15">
    <source>
        <dbReference type="ARBA" id="ARBA00043911"/>
    </source>
</evidence>
<comment type="function">
    <text evidence="15">Core subunit of the mitochondrial membrane respiratory chain NADH dehydrogenase (Complex I) which catalyzes electron transfer from NADH through the respiratory chain, using ubiquinone as an electron acceptor. Part of the enzyme membrane arm which is embedded in the lipid bilayer and involved in proton translocation.</text>
</comment>
<evidence type="ECO:0000256" key="11">
    <source>
        <dbReference type="ARBA" id="ARBA00023027"/>
    </source>
</evidence>
<keyword evidence="11 17" id="KW-0520">NAD</keyword>
<evidence type="ECO:0000256" key="6">
    <source>
        <dbReference type="ARBA" id="ARBA00022660"/>
    </source>
</evidence>
<evidence type="ECO:0000256" key="2">
    <source>
        <dbReference type="ARBA" id="ARBA00010519"/>
    </source>
</evidence>
<organism evidence="18">
    <name type="scientific">Leiolepis reevesii</name>
    <name type="common">Reeves' butterfly lizard</name>
    <dbReference type="NCBI Taxonomy" id="143513"/>
    <lineage>
        <taxon>Eukaryota</taxon>
        <taxon>Metazoa</taxon>
        <taxon>Chordata</taxon>
        <taxon>Craniata</taxon>
        <taxon>Vertebrata</taxon>
        <taxon>Euteleostomi</taxon>
        <taxon>Lepidosauria</taxon>
        <taxon>Squamata</taxon>
        <taxon>Bifurcata</taxon>
        <taxon>Unidentata</taxon>
        <taxon>Episquamata</taxon>
        <taxon>Toxicofera</taxon>
        <taxon>Iguania</taxon>
        <taxon>Acrodonta</taxon>
        <taxon>Agamidae</taxon>
        <taxon>Leiolepinae</taxon>
        <taxon>Leiolepis</taxon>
    </lineage>
</organism>
<dbReference type="GO" id="GO:0016651">
    <property type="term" value="F:oxidoreductase activity, acting on NAD(P)H"/>
    <property type="evidence" value="ECO:0007669"/>
    <property type="project" value="InterPro"/>
</dbReference>
<dbReference type="InterPro" id="IPR039428">
    <property type="entry name" value="NUOK/Mnh_C1-like"/>
</dbReference>
<evidence type="ECO:0000256" key="8">
    <source>
        <dbReference type="ARBA" id="ARBA00022967"/>
    </source>
</evidence>
<sequence length="98" mass="10567">MTSMHLLLYITFALSLIGASINRIHLMSTLLCIEGMLLILYIMTTLTSSTLHLTSTASIPIILLTLGACEASAGLTLLVITSQSHANDHLKNLNLLQC</sequence>
<dbReference type="EC" id="7.1.1.2" evidence="3 17"/>
<keyword evidence="8 17" id="KW-1278">Translocase</keyword>
<dbReference type="AlphaFoldDB" id="A0A059U7I2"/>
<evidence type="ECO:0000256" key="16">
    <source>
        <dbReference type="ARBA" id="ARBA00048769"/>
    </source>
</evidence>
<keyword evidence="12 17" id="KW-0830">Ubiquinone</keyword>
<keyword evidence="6 17" id="KW-0679">Respiratory chain</keyword>
<feature type="transmembrane region" description="Helical" evidence="17">
    <location>
        <begin position="57"/>
        <end position="80"/>
    </location>
</feature>
<dbReference type="Pfam" id="PF00420">
    <property type="entry name" value="Oxidored_q2"/>
    <property type="match status" value="1"/>
</dbReference>
<name>A0A059U7I2_9SAUR</name>
<reference evidence="18" key="2">
    <citation type="submission" date="2014-03" db="EMBL/GenBank/DDBJ databases">
        <authorList>
            <person name="Tong Q."/>
            <person name="Lin L."/>
        </authorList>
    </citation>
    <scope>NUCLEOTIDE SEQUENCE</scope>
</reference>
<keyword evidence="17" id="KW-0999">Mitochondrion inner membrane</keyword>
<comment type="catalytic activity">
    <reaction evidence="16">
        <text>a ubiquinone + NADH + 5 H(+)(in) = a ubiquinol + NAD(+) + 4 H(+)(out)</text>
        <dbReference type="Rhea" id="RHEA:29091"/>
        <dbReference type="Rhea" id="RHEA-COMP:9565"/>
        <dbReference type="Rhea" id="RHEA-COMP:9566"/>
        <dbReference type="ChEBI" id="CHEBI:15378"/>
        <dbReference type="ChEBI" id="CHEBI:16389"/>
        <dbReference type="ChEBI" id="CHEBI:17976"/>
        <dbReference type="ChEBI" id="CHEBI:57540"/>
        <dbReference type="ChEBI" id="CHEBI:57945"/>
        <dbReference type="EC" id="7.1.1.2"/>
    </reaction>
    <physiologicalReaction direction="left-to-right" evidence="16">
        <dbReference type="Rhea" id="RHEA:29092"/>
    </physiologicalReaction>
</comment>
<keyword evidence="13 17" id="KW-0496">Mitochondrion</keyword>
<evidence type="ECO:0000256" key="12">
    <source>
        <dbReference type="ARBA" id="ARBA00023075"/>
    </source>
</evidence>
<geneLocation type="mitochondrion" evidence="18"/>
<dbReference type="GO" id="GO:0042773">
    <property type="term" value="P:ATP synthesis coupled electron transport"/>
    <property type="evidence" value="ECO:0007669"/>
    <property type="project" value="UniProtKB-UniRule"/>
</dbReference>
<dbReference type="InterPro" id="IPR001133">
    <property type="entry name" value="NADH_UbQ_OxRdtase_chain4L/K"/>
</dbReference>
<dbReference type="Gene3D" id="1.10.287.3510">
    <property type="match status" value="1"/>
</dbReference>
<evidence type="ECO:0000256" key="7">
    <source>
        <dbReference type="ARBA" id="ARBA00022692"/>
    </source>
</evidence>
<dbReference type="GO" id="GO:0030964">
    <property type="term" value="C:NADH dehydrogenase complex"/>
    <property type="evidence" value="ECO:0007669"/>
    <property type="project" value="TreeGrafter"/>
</dbReference>
<dbReference type="PANTHER" id="PTHR11434">
    <property type="entry name" value="NADH-UBIQUINONE OXIDOREDUCTASE SUBUNIT ND4L"/>
    <property type="match status" value="1"/>
</dbReference>
<evidence type="ECO:0000256" key="4">
    <source>
        <dbReference type="ARBA" id="ARBA00016612"/>
    </source>
</evidence>
<evidence type="ECO:0000256" key="5">
    <source>
        <dbReference type="ARBA" id="ARBA00022448"/>
    </source>
</evidence>
<keyword evidence="5 17" id="KW-0813">Transport</keyword>
<feature type="transmembrane region" description="Helical" evidence="17">
    <location>
        <begin position="31"/>
        <end position="51"/>
    </location>
</feature>
<feature type="transmembrane region" description="Helical" evidence="17">
    <location>
        <begin position="6"/>
        <end position="24"/>
    </location>
</feature>
<comment type="subcellular location">
    <subcellularLocation>
        <location evidence="17">Mitochondrion inner membrane</location>
        <topology evidence="17">Multi-pass membrane protein</topology>
    </subcellularLocation>
    <subcellularLocation>
        <location evidence="1">Mitochondrion membrane</location>
        <topology evidence="1">Multi-pass membrane protein</topology>
    </subcellularLocation>
</comment>
<dbReference type="GO" id="GO:0008137">
    <property type="term" value="F:NADH dehydrogenase (ubiquinone) activity"/>
    <property type="evidence" value="ECO:0007669"/>
    <property type="project" value="UniProtKB-EC"/>
</dbReference>
<dbReference type="EMBL" id="KJ530718">
    <property type="protein sequence ID" value="AHZ61480.1"/>
    <property type="molecule type" value="Genomic_DNA"/>
</dbReference>
<dbReference type="RefSeq" id="YP_009034278.1">
    <property type="nucleotide sequence ID" value="NC_024179.1"/>
</dbReference>
<gene>
    <name evidence="18" type="primary">ND4L</name>
</gene>
<keyword evidence="9 17" id="KW-0249">Electron transport</keyword>
<reference evidence="18" key="1">
    <citation type="journal article" date="2014" name="Mitochondrial DNA">
        <title>The Complete mitochondrial genome of Spinibarbus denticulatus (Oshima).</title>
        <authorList>
            <person name="Tong Q.L."/>
            <person name="Yao Y.T."/>
            <person name="Lin L.H."/>
            <person name="Ji X."/>
        </authorList>
    </citation>
    <scope>NUCLEOTIDE SEQUENCE</scope>
</reference>
<evidence type="ECO:0000256" key="10">
    <source>
        <dbReference type="ARBA" id="ARBA00022989"/>
    </source>
</evidence>
<dbReference type="CTD" id="4539"/>
<accession>A0A059U7I2</accession>
<evidence type="ECO:0000313" key="18">
    <source>
        <dbReference type="EMBL" id="AHZ61480.1"/>
    </source>
</evidence>
<comment type="similarity">
    <text evidence="2 17">Belongs to the complex I subunit 4L family.</text>
</comment>
<evidence type="ECO:0000256" key="3">
    <source>
        <dbReference type="ARBA" id="ARBA00012944"/>
    </source>
</evidence>
<dbReference type="GO" id="GO:0005743">
    <property type="term" value="C:mitochondrial inner membrane"/>
    <property type="evidence" value="ECO:0007669"/>
    <property type="project" value="UniProtKB-SubCell"/>
</dbReference>
<evidence type="ECO:0000256" key="13">
    <source>
        <dbReference type="ARBA" id="ARBA00023128"/>
    </source>
</evidence>
<dbReference type="GeneID" id="19524250"/>
<evidence type="ECO:0000256" key="9">
    <source>
        <dbReference type="ARBA" id="ARBA00022982"/>
    </source>
</evidence>
<protein>
    <recommendedName>
        <fullName evidence="4 17">NADH-ubiquinone oxidoreductase chain 4L</fullName>
        <ecNumber evidence="3 17">7.1.1.2</ecNumber>
    </recommendedName>
</protein>
<proteinExistence type="inferred from homology"/>
<evidence type="ECO:0000256" key="1">
    <source>
        <dbReference type="ARBA" id="ARBA00004225"/>
    </source>
</evidence>
<dbReference type="PANTHER" id="PTHR11434:SF0">
    <property type="entry name" value="NADH-UBIQUINONE OXIDOREDUCTASE CHAIN 4L"/>
    <property type="match status" value="1"/>
</dbReference>
<keyword evidence="7 17" id="KW-0812">Transmembrane</keyword>
<evidence type="ECO:0000256" key="14">
    <source>
        <dbReference type="ARBA" id="ARBA00023136"/>
    </source>
</evidence>